<name>A0A1Q2MAF3_9GAMM</name>
<dbReference type="Gene3D" id="2.40.128.20">
    <property type="match status" value="1"/>
</dbReference>
<evidence type="ECO:0000313" key="16">
    <source>
        <dbReference type="Proteomes" id="UP000188219"/>
    </source>
</evidence>
<sequence>MLRKLAVSLLVFATILHAACTGIPQGVTPVDNFRLELYLGKWYEIARLDHSFERGLSRVTAEYSMRDDGGVRVVNRGFDAEKGKWQQAEGKAYFVGAPNVGHLKVSFFGPFYGSYIIFDLDKDYRYAMVAGPSRSYLWLLSRTPTVDEAIKQRFVERAESLGFDTRSLIFVEQAP</sequence>
<feature type="chain" id="PRO_5013434672" description="Outer membrane lipoprotein Blc" evidence="12">
    <location>
        <begin position="19"/>
        <end position="175"/>
    </location>
</feature>
<dbReference type="GO" id="GO:0008289">
    <property type="term" value="F:lipid binding"/>
    <property type="evidence" value="ECO:0007669"/>
    <property type="project" value="UniProtKB-UniRule"/>
</dbReference>
<dbReference type="AlphaFoldDB" id="A0A1Q2MAF3"/>
<evidence type="ECO:0000259" key="14">
    <source>
        <dbReference type="Pfam" id="PF08212"/>
    </source>
</evidence>
<keyword evidence="6 12" id="KW-0472">Membrane</keyword>
<evidence type="ECO:0000256" key="4">
    <source>
        <dbReference type="ARBA" id="ARBA00022729"/>
    </source>
</evidence>
<proteinExistence type="inferred from homology"/>
<evidence type="ECO:0000256" key="8">
    <source>
        <dbReference type="ARBA" id="ARBA00023237"/>
    </source>
</evidence>
<dbReference type="FunFam" id="2.40.128.20:FF:000002">
    <property type="entry name" value="Outer membrane lipoprotein Blc"/>
    <property type="match status" value="1"/>
</dbReference>
<evidence type="ECO:0000256" key="1">
    <source>
        <dbReference type="ARBA" id="ARBA00004459"/>
    </source>
</evidence>
<feature type="lipid moiety-binding region" description="S-diacylglycerol cysteine" evidence="13">
    <location>
        <position position="20"/>
    </location>
</feature>
<dbReference type="InterPro" id="IPR002446">
    <property type="entry name" value="Lipocalin_bac"/>
</dbReference>
<keyword evidence="8 12" id="KW-0998">Cell outer membrane</keyword>
<evidence type="ECO:0000256" key="6">
    <source>
        <dbReference type="ARBA" id="ARBA00023136"/>
    </source>
</evidence>
<reference evidence="15" key="1">
    <citation type="submission" date="2017-02" db="EMBL/GenBank/DDBJ databases">
        <title>Genome of Microbulbifer agarilyticus GP101.</title>
        <authorList>
            <person name="Jung J."/>
            <person name="Bae S.S."/>
            <person name="Baek K."/>
        </authorList>
    </citation>
    <scope>NUCLEOTIDE SEQUENCE [LARGE SCALE GENOMIC DNA]</scope>
    <source>
        <strain evidence="15">GP101</strain>
    </source>
</reference>
<evidence type="ECO:0000256" key="7">
    <source>
        <dbReference type="ARBA" id="ARBA00023139"/>
    </source>
</evidence>
<comment type="subunit">
    <text evidence="3 12">Homodimer.</text>
</comment>
<dbReference type="InterPro" id="IPR022271">
    <property type="entry name" value="Lipocalin_ApoD"/>
</dbReference>
<dbReference type="KEGG" id="maga:Mag101_17600"/>
<dbReference type="GO" id="GO:0006950">
    <property type="term" value="P:response to stress"/>
    <property type="evidence" value="ECO:0007669"/>
    <property type="project" value="UniProtKB-ARBA"/>
</dbReference>
<keyword evidence="4 12" id="KW-0732">Signal</keyword>
<evidence type="ECO:0000256" key="3">
    <source>
        <dbReference type="ARBA" id="ARBA00011738"/>
    </source>
</evidence>
<dbReference type="PANTHER" id="PTHR10612:SF34">
    <property type="entry name" value="APOLIPOPROTEIN D"/>
    <property type="match status" value="1"/>
</dbReference>
<evidence type="ECO:0000256" key="12">
    <source>
        <dbReference type="PIRNR" id="PIRNR036893"/>
    </source>
</evidence>
<evidence type="ECO:0000256" key="11">
    <source>
        <dbReference type="ARBA" id="ARBA00071217"/>
    </source>
</evidence>
<evidence type="ECO:0000313" key="15">
    <source>
        <dbReference type="EMBL" id="AQQ69666.1"/>
    </source>
</evidence>
<dbReference type="SUPFAM" id="SSF50814">
    <property type="entry name" value="Lipocalins"/>
    <property type="match status" value="1"/>
</dbReference>
<comment type="subcellular location">
    <subcellularLocation>
        <location evidence="1">Cell outer membrane</location>
        <topology evidence="1">Lipid-anchor</topology>
    </subcellularLocation>
</comment>
<keyword evidence="7 13" id="KW-0564">Palmitate</keyword>
<dbReference type="Proteomes" id="UP000188219">
    <property type="component" value="Chromosome"/>
</dbReference>
<evidence type="ECO:0000256" key="5">
    <source>
        <dbReference type="ARBA" id="ARBA00023121"/>
    </source>
</evidence>
<dbReference type="InterPro" id="IPR012674">
    <property type="entry name" value="Calycin"/>
</dbReference>
<dbReference type="CDD" id="cd19438">
    <property type="entry name" value="lipocalin_Blc-like"/>
    <property type="match status" value="1"/>
</dbReference>
<dbReference type="STRING" id="260552.Mag101_17600"/>
<feature type="domain" description="Lipocalin/cytosolic fatty-acid binding" evidence="14">
    <location>
        <begin position="35"/>
        <end position="173"/>
    </location>
</feature>
<dbReference type="EMBL" id="CP019650">
    <property type="protein sequence ID" value="AQQ69666.1"/>
    <property type="molecule type" value="Genomic_DNA"/>
</dbReference>
<protein>
    <recommendedName>
        <fullName evidence="11 12">Outer membrane lipoprotein Blc</fullName>
    </recommendedName>
</protein>
<comment type="similarity">
    <text evidence="2 12">Belongs to the calycin superfamily. Lipocalin family.</text>
</comment>
<evidence type="ECO:0000256" key="13">
    <source>
        <dbReference type="PIRSR" id="PIRSR036893-52"/>
    </source>
</evidence>
<comment type="function">
    <text evidence="10 12">Involved in the storage or transport of lipids necessary for membrane maintenance under stressful conditions. Displays a binding preference for lysophospholipids.</text>
</comment>
<evidence type="ECO:0000256" key="10">
    <source>
        <dbReference type="ARBA" id="ARBA00057024"/>
    </source>
</evidence>
<dbReference type="PRINTS" id="PR01171">
    <property type="entry name" value="BCTLIPOCALIN"/>
</dbReference>
<organism evidence="15 16">
    <name type="scientific">Microbulbifer agarilyticus</name>
    <dbReference type="NCBI Taxonomy" id="260552"/>
    <lineage>
        <taxon>Bacteria</taxon>
        <taxon>Pseudomonadati</taxon>
        <taxon>Pseudomonadota</taxon>
        <taxon>Gammaproteobacteria</taxon>
        <taxon>Cellvibrionales</taxon>
        <taxon>Microbulbiferaceae</taxon>
        <taxon>Microbulbifer</taxon>
    </lineage>
</organism>
<feature type="signal peptide" evidence="12">
    <location>
        <begin position="1"/>
        <end position="18"/>
    </location>
</feature>
<feature type="lipid moiety-binding region" description="N-palmitoyl cysteine" evidence="13">
    <location>
        <position position="20"/>
    </location>
</feature>
<dbReference type="PIRSF" id="PIRSF036893">
    <property type="entry name" value="Lipocalin_ApoD"/>
    <property type="match status" value="1"/>
</dbReference>
<keyword evidence="16" id="KW-1185">Reference proteome</keyword>
<dbReference type="OrthoDB" id="9793905at2"/>
<dbReference type="GO" id="GO:0009279">
    <property type="term" value="C:cell outer membrane"/>
    <property type="evidence" value="ECO:0007669"/>
    <property type="project" value="UniProtKB-SubCell"/>
</dbReference>
<dbReference type="InterPro" id="IPR000566">
    <property type="entry name" value="Lipocln_cytosolic_FA-bd_dom"/>
</dbReference>
<keyword evidence="5 12" id="KW-0446">Lipid-binding</keyword>
<dbReference type="PANTHER" id="PTHR10612">
    <property type="entry name" value="APOLIPOPROTEIN D"/>
    <property type="match status" value="1"/>
</dbReference>
<gene>
    <name evidence="15" type="ORF">Mag101_17600</name>
</gene>
<dbReference type="InterPro" id="IPR047202">
    <property type="entry name" value="Lipocalin_Blc-like_dom"/>
</dbReference>
<evidence type="ECO:0000256" key="9">
    <source>
        <dbReference type="ARBA" id="ARBA00023288"/>
    </source>
</evidence>
<keyword evidence="9 12" id="KW-0449">Lipoprotein</keyword>
<accession>A0A1Q2MAF3</accession>
<evidence type="ECO:0000256" key="2">
    <source>
        <dbReference type="ARBA" id="ARBA00006889"/>
    </source>
</evidence>
<dbReference type="Pfam" id="PF08212">
    <property type="entry name" value="Lipocalin_2"/>
    <property type="match status" value="1"/>
</dbReference>